<evidence type="ECO:0000313" key="1">
    <source>
        <dbReference type="EMBL" id="KIM75558.1"/>
    </source>
</evidence>
<proteinExistence type="predicted"/>
<dbReference type="Proteomes" id="UP000054166">
    <property type="component" value="Unassembled WGS sequence"/>
</dbReference>
<protein>
    <submittedName>
        <fullName evidence="1">Uncharacterized protein</fullName>
    </submittedName>
</protein>
<organism evidence="1 2">
    <name type="scientific">Piloderma croceum (strain F 1598)</name>
    <dbReference type="NCBI Taxonomy" id="765440"/>
    <lineage>
        <taxon>Eukaryota</taxon>
        <taxon>Fungi</taxon>
        <taxon>Dikarya</taxon>
        <taxon>Basidiomycota</taxon>
        <taxon>Agaricomycotina</taxon>
        <taxon>Agaricomycetes</taxon>
        <taxon>Agaricomycetidae</taxon>
        <taxon>Atheliales</taxon>
        <taxon>Atheliaceae</taxon>
        <taxon>Piloderma</taxon>
    </lineage>
</organism>
<accession>A0A0C3ANS5</accession>
<reference evidence="2" key="2">
    <citation type="submission" date="2015-01" db="EMBL/GenBank/DDBJ databases">
        <title>Evolutionary Origins and Diversification of the Mycorrhizal Mutualists.</title>
        <authorList>
            <consortium name="DOE Joint Genome Institute"/>
            <consortium name="Mycorrhizal Genomics Consortium"/>
            <person name="Kohler A."/>
            <person name="Kuo A."/>
            <person name="Nagy L.G."/>
            <person name="Floudas D."/>
            <person name="Copeland A."/>
            <person name="Barry K.W."/>
            <person name="Cichocki N."/>
            <person name="Veneault-Fourrey C."/>
            <person name="LaButti K."/>
            <person name="Lindquist E.A."/>
            <person name="Lipzen A."/>
            <person name="Lundell T."/>
            <person name="Morin E."/>
            <person name="Murat C."/>
            <person name="Riley R."/>
            <person name="Ohm R."/>
            <person name="Sun H."/>
            <person name="Tunlid A."/>
            <person name="Henrissat B."/>
            <person name="Grigoriev I.V."/>
            <person name="Hibbett D.S."/>
            <person name="Martin F."/>
        </authorList>
    </citation>
    <scope>NUCLEOTIDE SEQUENCE [LARGE SCALE GENOMIC DNA]</scope>
    <source>
        <strain evidence="2">F 1598</strain>
    </source>
</reference>
<dbReference type="InParanoid" id="A0A0C3ANS5"/>
<sequence length="104" mass="12033">MSAGLDPCRRRPDIKHHFSFGRNLRRVYMLVELLRLDPLLLTCLLLLLLLPPPYLRNARHADVLIVVGSENFWLVWACSTIFICSAPPDNPSSETDHLWRRSLI</sequence>
<dbReference type="HOGENOM" id="CLU_2251082_0_0_1"/>
<gene>
    <name evidence="1" type="ORF">PILCRDRAFT_669665</name>
</gene>
<dbReference type="AlphaFoldDB" id="A0A0C3ANS5"/>
<dbReference type="EMBL" id="KN833045">
    <property type="protein sequence ID" value="KIM75558.1"/>
    <property type="molecule type" value="Genomic_DNA"/>
</dbReference>
<keyword evidence="2" id="KW-1185">Reference proteome</keyword>
<name>A0A0C3ANS5_PILCF</name>
<evidence type="ECO:0000313" key="2">
    <source>
        <dbReference type="Proteomes" id="UP000054166"/>
    </source>
</evidence>
<reference evidence="1 2" key="1">
    <citation type="submission" date="2014-04" db="EMBL/GenBank/DDBJ databases">
        <authorList>
            <consortium name="DOE Joint Genome Institute"/>
            <person name="Kuo A."/>
            <person name="Tarkka M."/>
            <person name="Buscot F."/>
            <person name="Kohler A."/>
            <person name="Nagy L.G."/>
            <person name="Floudas D."/>
            <person name="Copeland A."/>
            <person name="Barry K.W."/>
            <person name="Cichocki N."/>
            <person name="Veneault-Fourrey C."/>
            <person name="LaButti K."/>
            <person name="Lindquist E.A."/>
            <person name="Lipzen A."/>
            <person name="Lundell T."/>
            <person name="Morin E."/>
            <person name="Murat C."/>
            <person name="Sun H."/>
            <person name="Tunlid A."/>
            <person name="Henrissat B."/>
            <person name="Grigoriev I.V."/>
            <person name="Hibbett D.S."/>
            <person name="Martin F."/>
            <person name="Nordberg H.P."/>
            <person name="Cantor M.N."/>
            <person name="Hua S.X."/>
        </authorList>
    </citation>
    <scope>NUCLEOTIDE SEQUENCE [LARGE SCALE GENOMIC DNA]</scope>
    <source>
        <strain evidence="1 2">F 1598</strain>
    </source>
</reference>